<dbReference type="InterPro" id="IPR036188">
    <property type="entry name" value="FAD/NAD-bd_sf"/>
</dbReference>
<evidence type="ECO:0000259" key="3">
    <source>
        <dbReference type="Pfam" id="PF01494"/>
    </source>
</evidence>
<protein>
    <recommendedName>
        <fullName evidence="3">FAD-binding domain-containing protein</fullName>
    </recommendedName>
</protein>
<dbReference type="STRING" id="1293439.WH87_15945"/>
<keyword evidence="1" id="KW-0560">Oxidoreductase</keyword>
<accession>A0A0F5Q447</accession>
<dbReference type="PATRIC" id="fig|1293439.3.peg.3251"/>
<dbReference type="InterPro" id="IPR050631">
    <property type="entry name" value="PheA/TfdB_FAD_monoxygenase"/>
</dbReference>
<reference evidence="4 5" key="1">
    <citation type="submission" date="2015-03" db="EMBL/GenBank/DDBJ databases">
        <authorList>
            <person name="Lepp D."/>
            <person name="Hassan Y.I."/>
            <person name="Li X.-Z."/>
            <person name="Zhou T."/>
        </authorList>
    </citation>
    <scope>NUCLEOTIDE SEQUENCE [LARGE SCALE GENOMIC DNA]</scope>
    <source>
        <strain evidence="4 5">E84</strain>
    </source>
</reference>
<dbReference type="EMBL" id="LANJ01000045">
    <property type="protein sequence ID" value="KKC35672.1"/>
    <property type="molecule type" value="Genomic_DNA"/>
</dbReference>
<feature type="region of interest" description="Disordered" evidence="2">
    <location>
        <begin position="383"/>
        <end position="409"/>
    </location>
</feature>
<dbReference type="InterPro" id="IPR002938">
    <property type="entry name" value="FAD-bd"/>
</dbReference>
<evidence type="ECO:0000256" key="1">
    <source>
        <dbReference type="ARBA" id="ARBA00023002"/>
    </source>
</evidence>
<dbReference type="SUPFAM" id="SSF51905">
    <property type="entry name" value="FAD/NAD(P)-binding domain"/>
    <property type="match status" value="1"/>
</dbReference>
<dbReference type="Proteomes" id="UP000033411">
    <property type="component" value="Unassembled WGS sequence"/>
</dbReference>
<dbReference type="Pfam" id="PF01494">
    <property type="entry name" value="FAD_binding_3"/>
    <property type="match status" value="1"/>
</dbReference>
<dbReference type="PANTHER" id="PTHR43476:SF5">
    <property type="entry name" value="FAD-DEPENDENT MONOOXYGENASE"/>
    <property type="match status" value="1"/>
</dbReference>
<evidence type="ECO:0000313" key="4">
    <source>
        <dbReference type="EMBL" id="KKC35672.1"/>
    </source>
</evidence>
<dbReference type="NCBIfam" id="NF004833">
    <property type="entry name" value="PRK06185.1-1"/>
    <property type="match status" value="1"/>
</dbReference>
<proteinExistence type="predicted"/>
<comment type="caution">
    <text evidence="4">The sequence shown here is derived from an EMBL/GenBank/DDBJ whole genome shotgun (WGS) entry which is preliminary data.</text>
</comment>
<evidence type="ECO:0000256" key="2">
    <source>
        <dbReference type="SAM" id="MobiDB-lite"/>
    </source>
</evidence>
<organism evidence="4 5">
    <name type="scientific">Devosia epidermidihirudinis</name>
    <dbReference type="NCBI Taxonomy" id="1293439"/>
    <lineage>
        <taxon>Bacteria</taxon>
        <taxon>Pseudomonadati</taxon>
        <taxon>Pseudomonadota</taxon>
        <taxon>Alphaproteobacteria</taxon>
        <taxon>Hyphomicrobiales</taxon>
        <taxon>Devosiaceae</taxon>
        <taxon>Devosia</taxon>
    </lineage>
</organism>
<sequence>MLGLLLARAGVAVTVLEKHADFLRDFRGDTVHAATVQLLDELGLGNAFRALPQTRLQNFELPQPDGQTLLLVDFARLKPPYDYVAMIPQWDFLDFLVGAAKLEPSFSIRMNTQVTGLSFDGDRVSGARWRDRTGAEGEISADLVVACDGRHSIVRDAAEFVPRDFKVPLDTWWFRLPRYSDEMGDVATLTPRFGDRDLMLTFTRETFYQVAYFAEKGADARLHAEGIERFRQRIATMRPDFADRLDTLQSMDDLHMLDVRLNRLDTWHRPGLLCIGDAAHAMSPAGGVGINLAIQDAVAAAALLAAPLLAGNVTDADLAAIQKRRWMPTVLIQRMQRILHRLIFVPAFEGKRIGPPKLAVALLRILPAISGFTARFAAFGPRPEHAPDFARRPQSEPPPHKKTGAEAPV</sequence>
<keyword evidence="5" id="KW-1185">Reference proteome</keyword>
<dbReference type="PANTHER" id="PTHR43476">
    <property type="entry name" value="3-(3-HYDROXY-PHENYL)PROPIONATE/3-HYDROXYCINNAMIC ACID HYDROXYLASE"/>
    <property type="match status" value="1"/>
</dbReference>
<evidence type="ECO:0000313" key="5">
    <source>
        <dbReference type="Proteomes" id="UP000033411"/>
    </source>
</evidence>
<dbReference type="GO" id="GO:0071949">
    <property type="term" value="F:FAD binding"/>
    <property type="evidence" value="ECO:0007669"/>
    <property type="project" value="InterPro"/>
</dbReference>
<gene>
    <name evidence="4" type="ORF">WH87_15945</name>
</gene>
<name>A0A0F5Q447_9HYPH</name>
<dbReference type="AlphaFoldDB" id="A0A0F5Q447"/>
<feature type="domain" description="FAD-binding" evidence="3">
    <location>
        <begin position="1"/>
        <end position="308"/>
    </location>
</feature>
<feature type="compositionally biased region" description="Basic and acidic residues" evidence="2">
    <location>
        <begin position="383"/>
        <end position="394"/>
    </location>
</feature>
<dbReference type="PRINTS" id="PR00420">
    <property type="entry name" value="RNGMNOXGNASE"/>
</dbReference>
<dbReference type="Gene3D" id="3.50.50.60">
    <property type="entry name" value="FAD/NAD(P)-binding domain"/>
    <property type="match status" value="2"/>
</dbReference>
<dbReference type="GO" id="GO:0016491">
    <property type="term" value="F:oxidoreductase activity"/>
    <property type="evidence" value="ECO:0007669"/>
    <property type="project" value="UniProtKB-KW"/>
</dbReference>